<sequence length="199" mass="22279">MSEKVNFWFDPSCPWTWMTSRWLAEVAELRDLDVTWRAFSLYELNRGRDLPADYREHIDEIEDWGRVTMAVAHEAPDKLADFYTELGTRAHNNDEPKVDQTIVAALEAVGLDDELLERAKAGEFDDAVRESTQEALKLVGDDVGVPIIETAGTAFFGPVMSPAPKGDDAAKAWDGTLALAQTKGFFELKRSRDVGPIFD</sequence>
<dbReference type="SUPFAM" id="SSF52833">
    <property type="entry name" value="Thioredoxin-like"/>
    <property type="match status" value="1"/>
</dbReference>
<dbReference type="RefSeq" id="WP_307683066.1">
    <property type="nucleotide sequence ID" value="NZ_JAUSQX010000001.1"/>
</dbReference>
<dbReference type="InterPro" id="IPR053977">
    <property type="entry name" value="Rv2466c-like"/>
</dbReference>
<evidence type="ECO:0000313" key="1">
    <source>
        <dbReference type="EMBL" id="MDP9806875.1"/>
    </source>
</evidence>
<keyword evidence="1" id="KW-0413">Isomerase</keyword>
<dbReference type="Proteomes" id="UP001243212">
    <property type="component" value="Unassembled WGS sequence"/>
</dbReference>
<name>A0ABT9NHM2_9ACTO</name>
<keyword evidence="2" id="KW-1185">Reference proteome</keyword>
<reference evidence="1 2" key="1">
    <citation type="submission" date="2023-07" db="EMBL/GenBank/DDBJ databases">
        <title>Sequencing the genomes of 1000 actinobacteria strains.</title>
        <authorList>
            <person name="Klenk H.-P."/>
        </authorList>
    </citation>
    <scope>NUCLEOTIDE SEQUENCE [LARGE SCALE GENOMIC DNA]</scope>
    <source>
        <strain evidence="1 2">DSM 17163</strain>
    </source>
</reference>
<protein>
    <submittedName>
        <fullName evidence="1">2-hydroxychromene-2-carboxylate isomerase</fullName>
    </submittedName>
</protein>
<evidence type="ECO:0000313" key="2">
    <source>
        <dbReference type="Proteomes" id="UP001243212"/>
    </source>
</evidence>
<gene>
    <name evidence="1" type="ORF">J2S70_001457</name>
</gene>
<proteinExistence type="predicted"/>
<dbReference type="Pfam" id="PF22234">
    <property type="entry name" value="Rv2466c-like"/>
    <property type="match status" value="1"/>
</dbReference>
<dbReference type="Gene3D" id="3.40.30.10">
    <property type="entry name" value="Glutaredoxin"/>
    <property type="match status" value="1"/>
</dbReference>
<comment type="caution">
    <text evidence="1">The sequence shown here is derived from an EMBL/GenBank/DDBJ whole genome shotgun (WGS) entry which is preliminary data.</text>
</comment>
<dbReference type="EMBL" id="JAUSQX010000001">
    <property type="protein sequence ID" value="MDP9806875.1"/>
    <property type="molecule type" value="Genomic_DNA"/>
</dbReference>
<dbReference type="InterPro" id="IPR036249">
    <property type="entry name" value="Thioredoxin-like_sf"/>
</dbReference>
<dbReference type="GO" id="GO:0016853">
    <property type="term" value="F:isomerase activity"/>
    <property type="evidence" value="ECO:0007669"/>
    <property type="project" value="UniProtKB-KW"/>
</dbReference>
<organism evidence="1 2">
    <name type="scientific">Trueperella bonasi</name>
    <dbReference type="NCBI Taxonomy" id="312286"/>
    <lineage>
        <taxon>Bacteria</taxon>
        <taxon>Bacillati</taxon>
        <taxon>Actinomycetota</taxon>
        <taxon>Actinomycetes</taxon>
        <taxon>Actinomycetales</taxon>
        <taxon>Actinomycetaceae</taxon>
        <taxon>Trueperella</taxon>
    </lineage>
</organism>
<accession>A0ABT9NHM2</accession>